<evidence type="ECO:0000256" key="3">
    <source>
        <dbReference type="ARBA" id="ARBA00013149"/>
    </source>
</evidence>
<evidence type="ECO:0000256" key="7">
    <source>
        <dbReference type="ARBA" id="ARBA00022991"/>
    </source>
</evidence>
<evidence type="ECO:0000256" key="8">
    <source>
        <dbReference type="ARBA" id="ARBA00031671"/>
    </source>
</evidence>
<evidence type="ECO:0000256" key="14">
    <source>
        <dbReference type="RuleBase" id="RU004182"/>
    </source>
</evidence>
<dbReference type="GO" id="GO:0003904">
    <property type="term" value="F:deoxyribodipyrimidine photo-lyase activity"/>
    <property type="evidence" value="ECO:0007669"/>
    <property type="project" value="UniProtKB-EC"/>
</dbReference>
<keyword evidence="16" id="KW-0456">Lyase</keyword>
<dbReference type="PRINTS" id="PR00147">
    <property type="entry name" value="DNAPHOTLYASE"/>
</dbReference>
<dbReference type="PROSITE" id="PS51645">
    <property type="entry name" value="PHR_CRY_ALPHA_BETA"/>
    <property type="match status" value="1"/>
</dbReference>
<evidence type="ECO:0000256" key="1">
    <source>
        <dbReference type="ARBA" id="ARBA00001932"/>
    </source>
</evidence>
<dbReference type="GO" id="GO:0003677">
    <property type="term" value="F:DNA binding"/>
    <property type="evidence" value="ECO:0007669"/>
    <property type="project" value="TreeGrafter"/>
</dbReference>
<evidence type="ECO:0000256" key="6">
    <source>
        <dbReference type="ARBA" id="ARBA00022827"/>
    </source>
</evidence>
<feature type="domain" description="Photolyase/cryptochrome alpha/beta" evidence="15">
    <location>
        <begin position="1"/>
        <end position="134"/>
    </location>
</feature>
<dbReference type="InterPro" id="IPR014729">
    <property type="entry name" value="Rossmann-like_a/b/a_fold"/>
</dbReference>
<feature type="site" description="Electron transfer via tryptophanyl radical" evidence="13">
    <location>
        <position position="364"/>
    </location>
</feature>
<dbReference type="GO" id="GO:0000719">
    <property type="term" value="P:photoreactive repair"/>
    <property type="evidence" value="ECO:0007669"/>
    <property type="project" value="UniProtKB-ARBA"/>
</dbReference>
<dbReference type="GO" id="GO:0071949">
    <property type="term" value="F:FAD binding"/>
    <property type="evidence" value="ECO:0007669"/>
    <property type="project" value="TreeGrafter"/>
</dbReference>
<dbReference type="Gene3D" id="1.10.579.10">
    <property type="entry name" value="DNA Cyclobutane Dipyrimidine Photolyase, subunit A, domain 3"/>
    <property type="match status" value="1"/>
</dbReference>
<sequence>MTALVWYRNDLRVHDHQALAAAVSSGLPVRALYLLCPGQWEAHQVAPLRRWYVLSSLRELGQALAALGIVLDVIDCGDFAGVPQALADYCRRHQVSQLFCTREYPLNELRRDRAVADVLGGLGIALQGFDDSVLVPPRALKTGQGTPYTVFTPYRRRWQHYLDEHPPAPPARPRKREAVAFRDDNSLRKALAALDVPASLQAHWQPGEAAARRRLQGFVREGLAGYKAQRDFPAQAGTSLLSVALSAGTLSVQRCYLMAREAMAREADTEEGALVWIGELAWRDFYRQIMANFPHLAWGAPFREETKWLQWQRDEQCFQAWCEGRTGYPLVDAAMRQLNQTGWMHNRLRMVTAMFLTKHLFIDWRWGEAYFMRQLLDGDFAANNGGWQWSASTGTDAAPYFRVFSPIRQSERFDPDGVFIKQYVPELHGLTGKALHQPWLAPMLAPDYPSPIVQHEGVRERVTAAFQQARDIGGSTGIVEAVKNRNCI</sequence>
<dbReference type="PANTHER" id="PTHR11455">
    <property type="entry name" value="CRYPTOCHROME"/>
    <property type="match status" value="1"/>
</dbReference>
<feature type="binding site" evidence="12">
    <location>
        <begin position="279"/>
        <end position="286"/>
    </location>
    <ligand>
        <name>FAD</name>
        <dbReference type="ChEBI" id="CHEBI:57692"/>
    </ligand>
</feature>
<comment type="catalytic activity">
    <reaction evidence="9">
        <text>cyclobutadipyrimidine (in DNA) = 2 pyrimidine residues (in DNA).</text>
        <dbReference type="EC" id="4.1.99.3"/>
    </reaction>
</comment>
<comment type="function">
    <text evidence="10">Involved in repair of UV radiation-induced DNA damage. Catalyzes the light-dependent monomerization (300-600 nm) of cyclobutyl pyrimidine dimers (in cis-syn configuration), which are formed between adjacent bases on the same DNA strand upon exposure to ultraviolet radiation.</text>
</comment>
<evidence type="ECO:0000256" key="2">
    <source>
        <dbReference type="ARBA" id="ARBA00005862"/>
    </source>
</evidence>
<dbReference type="InterPro" id="IPR005101">
    <property type="entry name" value="Cryptochr/Photolyase_FAD-bd"/>
</dbReference>
<dbReference type="Gene3D" id="3.40.50.620">
    <property type="entry name" value="HUPs"/>
    <property type="match status" value="1"/>
</dbReference>
<evidence type="ECO:0000256" key="11">
    <source>
        <dbReference type="ARBA" id="ARBA00083107"/>
    </source>
</evidence>
<feature type="binding site" evidence="12">
    <location>
        <begin position="238"/>
        <end position="242"/>
    </location>
    <ligand>
        <name>FAD</name>
        <dbReference type="ChEBI" id="CHEBI:57692"/>
    </ligand>
</feature>
<comment type="cofactor">
    <cofactor evidence="1">
        <name>(6R)-5,10-methylene-5,6,7,8-tetrahydrofolate</name>
        <dbReference type="ChEBI" id="CHEBI:15636"/>
    </cofactor>
</comment>
<comment type="similarity">
    <text evidence="2">Belongs to the DNA photolyase class-1 family.</text>
</comment>
<dbReference type="EMBL" id="CP004387">
    <property type="protein sequence ID" value="AJD47690.1"/>
    <property type="molecule type" value="Genomic_DNA"/>
</dbReference>
<dbReference type="InterPro" id="IPR018394">
    <property type="entry name" value="DNA_photolyase_1_CS_C"/>
</dbReference>
<dbReference type="Pfam" id="PF00875">
    <property type="entry name" value="DNA_photolyase"/>
    <property type="match status" value="1"/>
</dbReference>
<dbReference type="KEGG" id="apac:S7S_06370"/>
<dbReference type="NCBIfam" id="NF007955">
    <property type="entry name" value="PRK10674.1"/>
    <property type="match status" value="1"/>
</dbReference>
<proteinExistence type="inferred from homology"/>
<dbReference type="InterPro" id="IPR036134">
    <property type="entry name" value="Crypto/Photolyase_FAD-like_sf"/>
</dbReference>
<dbReference type="HOGENOM" id="CLU_010348_2_0_6"/>
<protein>
    <recommendedName>
        <fullName evidence="4">Deoxyribodipyrimidine photo-lyase</fullName>
        <ecNumber evidence="3">4.1.99.3</ecNumber>
    </recommendedName>
    <alternativeName>
        <fullName evidence="8">DNA photolyase</fullName>
    </alternativeName>
    <alternativeName>
        <fullName evidence="11">Photoreactivating enzyme</fullName>
    </alternativeName>
</protein>
<keyword evidence="6 12" id="KW-0274">FAD</keyword>
<dbReference type="STRING" id="391936.S7S_06370"/>
<dbReference type="Pfam" id="PF03441">
    <property type="entry name" value="FAD_binding_7"/>
    <property type="match status" value="1"/>
</dbReference>
<dbReference type="EC" id="4.1.99.3" evidence="3"/>
<evidence type="ECO:0000256" key="4">
    <source>
        <dbReference type="ARBA" id="ARBA00014046"/>
    </source>
</evidence>
<dbReference type="OrthoDB" id="9772484at2"/>
<dbReference type="RefSeq" id="WP_008739832.1">
    <property type="nucleotide sequence ID" value="NZ_CP004387.1"/>
</dbReference>
<dbReference type="InterPro" id="IPR006050">
    <property type="entry name" value="DNA_photolyase_N"/>
</dbReference>
<dbReference type="FunFam" id="1.10.579.10:FF:000003">
    <property type="entry name" value="Deoxyribodipyrimidine photo-lyase"/>
    <property type="match status" value="1"/>
</dbReference>
<keyword evidence="7 14" id="KW-0157">Chromophore</keyword>
<evidence type="ECO:0000313" key="16">
    <source>
        <dbReference type="EMBL" id="AJD47690.1"/>
    </source>
</evidence>
<dbReference type="PANTHER" id="PTHR11455:SF9">
    <property type="entry name" value="CRYPTOCHROME CIRCADIAN CLOCK 5 ISOFORM X1"/>
    <property type="match status" value="1"/>
</dbReference>
<feature type="binding site" evidence="12">
    <location>
        <position position="226"/>
    </location>
    <ligand>
        <name>FAD</name>
        <dbReference type="ChEBI" id="CHEBI:57692"/>
    </ligand>
</feature>
<dbReference type="GO" id="GO:0009416">
    <property type="term" value="P:response to light stimulus"/>
    <property type="evidence" value="ECO:0007669"/>
    <property type="project" value="TreeGrafter"/>
</dbReference>
<organism evidence="16 17">
    <name type="scientific">Isoalcanivorax pacificus W11-5</name>
    <dbReference type="NCBI Taxonomy" id="391936"/>
    <lineage>
        <taxon>Bacteria</taxon>
        <taxon>Pseudomonadati</taxon>
        <taxon>Pseudomonadota</taxon>
        <taxon>Gammaproteobacteria</taxon>
        <taxon>Oceanospirillales</taxon>
        <taxon>Alcanivoracaceae</taxon>
        <taxon>Isoalcanivorax</taxon>
    </lineage>
</organism>
<dbReference type="Gene3D" id="1.25.40.80">
    <property type="match status" value="1"/>
</dbReference>
<evidence type="ECO:0000256" key="5">
    <source>
        <dbReference type="ARBA" id="ARBA00022630"/>
    </source>
</evidence>
<evidence type="ECO:0000313" key="17">
    <source>
        <dbReference type="Proteomes" id="UP000006764"/>
    </source>
</evidence>
<evidence type="ECO:0000256" key="10">
    <source>
        <dbReference type="ARBA" id="ARBA00059220"/>
    </source>
</evidence>
<keyword evidence="17" id="KW-1185">Reference proteome</keyword>
<dbReference type="AlphaFoldDB" id="A0A0B4XLY0"/>
<dbReference type="InterPro" id="IPR002081">
    <property type="entry name" value="Cryptochrome/DNA_photolyase_1"/>
</dbReference>
<accession>A0A0B4XLY0</accession>
<gene>
    <name evidence="16" type="ORF">S7S_06370</name>
</gene>
<evidence type="ECO:0000259" key="15">
    <source>
        <dbReference type="PROSITE" id="PS51645"/>
    </source>
</evidence>
<feature type="site" description="Electron transfer via tryptophanyl radical" evidence="13">
    <location>
        <position position="387"/>
    </location>
</feature>
<dbReference type="PROSITE" id="PS00394">
    <property type="entry name" value="DNA_PHOTOLYASES_1_1"/>
    <property type="match status" value="1"/>
</dbReference>
<dbReference type="Proteomes" id="UP000006764">
    <property type="component" value="Chromosome"/>
</dbReference>
<comment type="similarity">
    <text evidence="14">Belongs to the DNA photolyase family.</text>
</comment>
<comment type="cofactor">
    <cofactor evidence="12">
        <name>FAD</name>
        <dbReference type="ChEBI" id="CHEBI:57692"/>
    </cofactor>
    <text evidence="12">Binds 1 FAD per subunit.</text>
</comment>
<dbReference type="SUPFAM" id="SSF52425">
    <property type="entry name" value="Cryptochrome/photolyase, N-terminal domain"/>
    <property type="match status" value="1"/>
</dbReference>
<dbReference type="SUPFAM" id="SSF48173">
    <property type="entry name" value="Cryptochrome/photolyase FAD-binding domain"/>
    <property type="match status" value="1"/>
</dbReference>
<evidence type="ECO:0000256" key="9">
    <source>
        <dbReference type="ARBA" id="ARBA00033999"/>
    </source>
</evidence>
<keyword evidence="5 12" id="KW-0285">Flavoprotein</keyword>
<reference evidence="16 17" key="1">
    <citation type="journal article" date="2012" name="J. Bacteriol.">
        <title>Genome sequence of an alkane-degrading bacterium, Alcanivorax pacificus type strain W11-5, isolated from deep sea sediment.</title>
        <authorList>
            <person name="Lai Q."/>
            <person name="Shao Z."/>
        </authorList>
    </citation>
    <scope>NUCLEOTIDE SEQUENCE [LARGE SCALE GENOMIC DNA]</scope>
    <source>
        <strain evidence="16 17">W11-5</strain>
    </source>
</reference>
<evidence type="ECO:0000256" key="13">
    <source>
        <dbReference type="PIRSR" id="PIRSR602081-2"/>
    </source>
</evidence>
<evidence type="ECO:0000256" key="12">
    <source>
        <dbReference type="PIRSR" id="PIRSR602081-1"/>
    </source>
</evidence>
<feature type="binding site" evidence="12">
    <location>
        <position position="276"/>
    </location>
    <ligand>
        <name>FAD</name>
        <dbReference type="ChEBI" id="CHEBI:57692"/>
    </ligand>
</feature>
<feature type="binding site" evidence="12">
    <location>
        <begin position="377"/>
        <end position="379"/>
    </location>
    <ligand>
        <name>FAD</name>
        <dbReference type="ChEBI" id="CHEBI:57692"/>
    </ligand>
</feature>
<name>A0A0B4XLY0_9GAMM</name>
<feature type="site" description="Electron transfer via tryptophanyl radical" evidence="13">
    <location>
        <position position="311"/>
    </location>
</feature>
<dbReference type="InterPro" id="IPR036155">
    <property type="entry name" value="Crypto/Photolyase_N_sf"/>
</dbReference>